<evidence type="ECO:0000256" key="6">
    <source>
        <dbReference type="ARBA" id="ARBA00023056"/>
    </source>
</evidence>
<evidence type="ECO:0000256" key="5">
    <source>
        <dbReference type="ARBA" id="ARBA00022679"/>
    </source>
</evidence>
<dbReference type="InterPro" id="IPR001296">
    <property type="entry name" value="Glyco_trans_1"/>
</dbReference>
<dbReference type="NCBIfam" id="TIGR02095">
    <property type="entry name" value="glgA"/>
    <property type="match status" value="1"/>
</dbReference>
<evidence type="ECO:0000259" key="9">
    <source>
        <dbReference type="Pfam" id="PF00534"/>
    </source>
</evidence>
<organism evidence="11 12">
    <name type="scientific">Candidatus Carbonibacillus altaicus</name>
    <dbReference type="NCBI Taxonomy" id="2163959"/>
    <lineage>
        <taxon>Bacteria</taxon>
        <taxon>Bacillati</taxon>
        <taxon>Bacillota</taxon>
        <taxon>Bacilli</taxon>
        <taxon>Bacillales</taxon>
        <taxon>Candidatus Carbonibacillus</taxon>
    </lineage>
</organism>
<sequence>MRILMVAAESTPFVKTGGLGEVVGSLARALRKRGHDTRIVIPFYSVIPSELKETVTFRMRWTMSLSWRQQSVGLYEHHAGHGVTYFIENAFYFARDAIYGMSGTYDEGERFAFFSRAVLEALLHLEWVPDVVHLHDWQAALVPFFHEHFYRDVDKLKGVRYVLTVHNLKYQGIFPPGIVGDVLGVGPEVLRTDDMEYYGQANFLKAGLVRAHRVTTVSPTYAEEIRHPYYGEGLDGLFRVLKPPVVGILNGIDLEDYDPAQDPHVFVPYTDLQGKRDNKRLLLESMGLQAETSKMLMVMVSRLVEQKGIDLVLHILSELFQRPVVLMILGSGEAHYEAHLKQAEAHFPRQIRVMTGYNEGLARKLYAAADVYLMPSRFEPCGISQMIAMRYLAVPLVRLTGGLVDTVQPYNPLTGTGVGVTFYEYNAHALLDAVDRVLQLYDDETDRHFYNMTETMRRRPLGWDRSAVAYEALYRSLFPEPPEDVPPSEPPEDVPPSDLPYPEKRMEETKIRERKAALRSAVRMDRAFNPTIGSIV</sequence>
<comment type="pathway">
    <text evidence="7">Glycan biosynthesis; glycogen biosynthesis.</text>
</comment>
<dbReference type="GO" id="GO:0009011">
    <property type="term" value="F:alpha-1,4-glucan glucosyltransferase (ADP-glucose donor) activity"/>
    <property type="evidence" value="ECO:0007669"/>
    <property type="project" value="UniProtKB-UniRule"/>
</dbReference>
<evidence type="ECO:0000256" key="1">
    <source>
        <dbReference type="ARBA" id="ARBA00001478"/>
    </source>
</evidence>
<comment type="caution">
    <text evidence="11">The sequence shown here is derived from an EMBL/GenBank/DDBJ whole genome shotgun (WGS) entry which is preliminary data.</text>
</comment>
<proteinExistence type="inferred from homology"/>
<dbReference type="InterPro" id="IPR013534">
    <property type="entry name" value="Starch_synth_cat_dom"/>
</dbReference>
<dbReference type="Pfam" id="PF08323">
    <property type="entry name" value="Glyco_transf_5"/>
    <property type="match status" value="1"/>
</dbReference>
<keyword evidence="5 7" id="KW-0808">Transferase</keyword>
<gene>
    <name evidence="7" type="primary">glgA</name>
    <name evidence="11" type="ORF">BSOLF_0406</name>
</gene>
<dbReference type="EC" id="2.4.1.21" evidence="7"/>
<dbReference type="UniPathway" id="UPA00164"/>
<dbReference type="GO" id="GO:0005978">
    <property type="term" value="P:glycogen biosynthetic process"/>
    <property type="evidence" value="ECO:0007669"/>
    <property type="project" value="UniProtKB-UniRule"/>
</dbReference>
<dbReference type="PANTHER" id="PTHR45825:SF11">
    <property type="entry name" value="ALPHA AMYLASE DOMAIN-CONTAINING PROTEIN"/>
    <property type="match status" value="1"/>
</dbReference>
<evidence type="ECO:0000313" key="12">
    <source>
        <dbReference type="Proteomes" id="UP000244338"/>
    </source>
</evidence>
<feature type="region of interest" description="Disordered" evidence="8">
    <location>
        <begin position="479"/>
        <end position="510"/>
    </location>
</feature>
<dbReference type="AlphaFoldDB" id="A0A2R6Y5G8"/>
<dbReference type="Proteomes" id="UP000244338">
    <property type="component" value="Unassembled WGS sequence"/>
</dbReference>
<evidence type="ECO:0000256" key="4">
    <source>
        <dbReference type="ARBA" id="ARBA00022676"/>
    </source>
</evidence>
<feature type="binding site" evidence="7">
    <location>
        <position position="15"/>
    </location>
    <ligand>
        <name>ADP-alpha-D-glucose</name>
        <dbReference type="ChEBI" id="CHEBI:57498"/>
    </ligand>
</feature>
<keyword evidence="6 7" id="KW-0320">Glycogen biosynthesis</keyword>
<dbReference type="HAMAP" id="MF_00484">
    <property type="entry name" value="Glycogen_synth"/>
    <property type="match status" value="1"/>
</dbReference>
<evidence type="ECO:0000256" key="3">
    <source>
        <dbReference type="ARBA" id="ARBA00010281"/>
    </source>
</evidence>
<dbReference type="CDD" id="cd03791">
    <property type="entry name" value="GT5_Glycogen_synthase_DULL1-like"/>
    <property type="match status" value="1"/>
</dbReference>
<evidence type="ECO:0000256" key="7">
    <source>
        <dbReference type="HAMAP-Rule" id="MF_00484"/>
    </source>
</evidence>
<dbReference type="SUPFAM" id="SSF53756">
    <property type="entry name" value="UDP-Glycosyltransferase/glycogen phosphorylase"/>
    <property type="match status" value="1"/>
</dbReference>
<feature type="domain" description="Starch synthase catalytic" evidence="10">
    <location>
        <begin position="2"/>
        <end position="239"/>
    </location>
</feature>
<evidence type="ECO:0000256" key="8">
    <source>
        <dbReference type="SAM" id="MobiDB-lite"/>
    </source>
</evidence>
<comment type="catalytic activity">
    <reaction evidence="1 7">
        <text>[(1-&gt;4)-alpha-D-glucosyl](n) + ADP-alpha-D-glucose = [(1-&gt;4)-alpha-D-glucosyl](n+1) + ADP + H(+)</text>
        <dbReference type="Rhea" id="RHEA:18189"/>
        <dbReference type="Rhea" id="RHEA-COMP:9584"/>
        <dbReference type="Rhea" id="RHEA-COMP:9587"/>
        <dbReference type="ChEBI" id="CHEBI:15378"/>
        <dbReference type="ChEBI" id="CHEBI:15444"/>
        <dbReference type="ChEBI" id="CHEBI:57498"/>
        <dbReference type="ChEBI" id="CHEBI:456216"/>
        <dbReference type="EC" id="2.4.1.21"/>
    </reaction>
</comment>
<name>A0A2R6Y5G8_9BACL</name>
<reference evidence="12" key="1">
    <citation type="journal article" date="2018" name="Sci. Rep.">
        <title>Lignite coal burning seam in the remote Altai Mountains harbors a hydrogen-driven thermophilic microbial community.</title>
        <authorList>
            <person name="Kadnikov V.V."/>
            <person name="Mardanov A.V."/>
            <person name="Ivasenko D.A."/>
            <person name="Antsiferov D.V."/>
            <person name="Beletsky A.V."/>
            <person name="Karnachuk O.V."/>
            <person name="Ravin N.V."/>
        </authorList>
    </citation>
    <scope>NUCLEOTIDE SEQUENCE [LARGE SCALE GENOMIC DNA]</scope>
</reference>
<keyword evidence="4 7" id="KW-0328">Glycosyltransferase</keyword>
<feature type="domain" description="Glycosyl transferase family 1" evidence="9">
    <location>
        <begin position="292"/>
        <end position="448"/>
    </location>
</feature>
<evidence type="ECO:0000256" key="2">
    <source>
        <dbReference type="ARBA" id="ARBA00002764"/>
    </source>
</evidence>
<evidence type="ECO:0000259" key="10">
    <source>
        <dbReference type="Pfam" id="PF08323"/>
    </source>
</evidence>
<dbReference type="Pfam" id="PF00534">
    <property type="entry name" value="Glycos_transf_1"/>
    <property type="match status" value="1"/>
</dbReference>
<dbReference type="GO" id="GO:0004373">
    <property type="term" value="F:alpha-1,4-glucan glucosyltransferase (UDP-glucose donor) activity"/>
    <property type="evidence" value="ECO:0007669"/>
    <property type="project" value="InterPro"/>
</dbReference>
<feature type="compositionally biased region" description="Pro residues" evidence="8">
    <location>
        <begin position="484"/>
        <end position="499"/>
    </location>
</feature>
<comment type="similarity">
    <text evidence="3 7">Belongs to the glycosyltransferase 1 family. Bacterial/plant glycogen synthase subfamily.</text>
</comment>
<dbReference type="PANTHER" id="PTHR45825">
    <property type="entry name" value="GRANULE-BOUND STARCH SYNTHASE 1, CHLOROPLASTIC/AMYLOPLASTIC"/>
    <property type="match status" value="1"/>
</dbReference>
<accession>A0A2R6Y5G8</accession>
<dbReference type="Gene3D" id="3.40.50.2000">
    <property type="entry name" value="Glycogen Phosphorylase B"/>
    <property type="match status" value="2"/>
</dbReference>
<protein>
    <recommendedName>
        <fullName evidence="7">Glycogen synthase</fullName>
        <ecNumber evidence="7">2.4.1.21</ecNumber>
    </recommendedName>
    <alternativeName>
        <fullName evidence="7">Starch [bacterial glycogen] synthase</fullName>
    </alternativeName>
</protein>
<dbReference type="EMBL" id="PEBX01000001">
    <property type="protein sequence ID" value="PTQ57895.1"/>
    <property type="molecule type" value="Genomic_DNA"/>
</dbReference>
<dbReference type="InterPro" id="IPR011835">
    <property type="entry name" value="GS/SS"/>
</dbReference>
<feature type="compositionally biased region" description="Basic and acidic residues" evidence="8">
    <location>
        <begin position="501"/>
        <end position="510"/>
    </location>
</feature>
<evidence type="ECO:0000313" key="11">
    <source>
        <dbReference type="EMBL" id="PTQ57895.1"/>
    </source>
</evidence>
<comment type="function">
    <text evidence="2 7">Synthesizes alpha-1,4-glucan chains using ADP-glucose.</text>
</comment>